<accession>A0ABU9AU49</accession>
<comment type="caution">
    <text evidence="2">The sequence shown here is derived from an EMBL/GenBank/DDBJ whole genome shotgun (WGS) entry which is preliminary data.</text>
</comment>
<evidence type="ECO:0000313" key="3">
    <source>
        <dbReference type="Proteomes" id="UP001371305"/>
    </source>
</evidence>
<organism evidence="2 3">
    <name type="scientific">Luteolibacter soli</name>
    <dbReference type="NCBI Taxonomy" id="3135280"/>
    <lineage>
        <taxon>Bacteria</taxon>
        <taxon>Pseudomonadati</taxon>
        <taxon>Verrucomicrobiota</taxon>
        <taxon>Verrucomicrobiia</taxon>
        <taxon>Verrucomicrobiales</taxon>
        <taxon>Verrucomicrobiaceae</taxon>
        <taxon>Luteolibacter</taxon>
    </lineage>
</organism>
<keyword evidence="1" id="KW-0812">Transmembrane</keyword>
<name>A0ABU9AU49_9BACT</name>
<dbReference type="EMBL" id="JBBUKT010000004">
    <property type="protein sequence ID" value="MEK7951284.1"/>
    <property type="molecule type" value="Genomic_DNA"/>
</dbReference>
<dbReference type="RefSeq" id="WP_341404886.1">
    <property type="nucleotide sequence ID" value="NZ_JBBUKT010000004.1"/>
</dbReference>
<dbReference type="Proteomes" id="UP001371305">
    <property type="component" value="Unassembled WGS sequence"/>
</dbReference>
<keyword evidence="1" id="KW-0472">Membrane</keyword>
<reference evidence="2 3" key="1">
    <citation type="submission" date="2024-04" db="EMBL/GenBank/DDBJ databases">
        <title>Luteolibacter sp. isolated from soil.</title>
        <authorList>
            <person name="An J."/>
        </authorList>
    </citation>
    <scope>NUCLEOTIDE SEQUENCE [LARGE SCALE GENOMIC DNA]</scope>
    <source>
        <strain evidence="2 3">Y139</strain>
    </source>
</reference>
<feature type="transmembrane region" description="Helical" evidence="1">
    <location>
        <begin position="63"/>
        <end position="82"/>
    </location>
</feature>
<protein>
    <submittedName>
        <fullName evidence="2">Uncharacterized protein</fullName>
    </submittedName>
</protein>
<feature type="transmembrane region" description="Helical" evidence="1">
    <location>
        <begin position="102"/>
        <end position="127"/>
    </location>
</feature>
<feature type="transmembrane region" description="Helical" evidence="1">
    <location>
        <begin position="32"/>
        <end position="51"/>
    </location>
</feature>
<feature type="transmembrane region" description="Helical" evidence="1">
    <location>
        <begin position="7"/>
        <end position="26"/>
    </location>
</feature>
<proteinExistence type="predicted"/>
<evidence type="ECO:0000313" key="2">
    <source>
        <dbReference type="EMBL" id="MEK7951284.1"/>
    </source>
</evidence>
<sequence length="137" mass="14875">MSRFSRILNDAIFLCAGLVAYSMLAFGAFQHFFYAAAVVWMLILAILGYQIHRKRWKTFATTAAVIGLGSVLFFLGCIMLALTSSTPMPLTRAFSSGGELFLTIYIPFFWLPFALGAVTACVVPPLANNPGTAGSHQ</sequence>
<keyword evidence="3" id="KW-1185">Reference proteome</keyword>
<evidence type="ECO:0000256" key="1">
    <source>
        <dbReference type="SAM" id="Phobius"/>
    </source>
</evidence>
<gene>
    <name evidence="2" type="ORF">WKV53_12275</name>
</gene>
<keyword evidence="1" id="KW-1133">Transmembrane helix</keyword>